<accession>A0A9X2PXG6</accession>
<protein>
    <submittedName>
        <fullName evidence="1">Uncharacterized protein</fullName>
    </submittedName>
</protein>
<name>A0A9X2PXG6_9BACT</name>
<gene>
    <name evidence="1" type="ORF">GGP71_001259</name>
</gene>
<evidence type="ECO:0000313" key="2">
    <source>
        <dbReference type="Proteomes" id="UP001155027"/>
    </source>
</evidence>
<dbReference type="Proteomes" id="UP001155027">
    <property type="component" value="Unassembled WGS sequence"/>
</dbReference>
<dbReference type="AlphaFoldDB" id="A0A9X2PXG6"/>
<dbReference type="EMBL" id="JANUAU010000003">
    <property type="protein sequence ID" value="MCS3677343.1"/>
    <property type="molecule type" value="Genomic_DNA"/>
</dbReference>
<reference evidence="1" key="1">
    <citation type="submission" date="2022-08" db="EMBL/GenBank/DDBJ databases">
        <title>Genomic Encyclopedia of Type Strains, Phase V (KMG-V): Genome sequencing to study the core and pangenomes of soil and plant-associated prokaryotes.</title>
        <authorList>
            <person name="Whitman W."/>
        </authorList>
    </citation>
    <scope>NUCLEOTIDE SEQUENCE</scope>
    <source>
        <strain evidence="1">0</strain>
    </source>
</reference>
<sequence length="31" mass="3754">MNMPTTLIIDPLNTVYNERFLIEMTCKQFYN</sequence>
<evidence type="ECO:0000313" key="1">
    <source>
        <dbReference type="EMBL" id="MCS3677343.1"/>
    </source>
</evidence>
<proteinExistence type="predicted"/>
<comment type="caution">
    <text evidence="1">The sequence shown here is derived from an EMBL/GenBank/DDBJ whole genome shotgun (WGS) entry which is preliminary data.</text>
</comment>
<organism evidence="1 2">
    <name type="scientific">Salinibacter ruber</name>
    <dbReference type="NCBI Taxonomy" id="146919"/>
    <lineage>
        <taxon>Bacteria</taxon>
        <taxon>Pseudomonadati</taxon>
        <taxon>Rhodothermota</taxon>
        <taxon>Rhodothermia</taxon>
        <taxon>Rhodothermales</taxon>
        <taxon>Salinibacteraceae</taxon>
        <taxon>Salinibacter</taxon>
    </lineage>
</organism>